<dbReference type="Gene3D" id="1.10.238.10">
    <property type="entry name" value="EF-hand"/>
    <property type="match status" value="1"/>
</dbReference>
<dbReference type="PROSITE" id="PS00018">
    <property type="entry name" value="EF_HAND_1"/>
    <property type="match status" value="2"/>
</dbReference>
<dbReference type="InterPro" id="IPR000048">
    <property type="entry name" value="IQ_motif_EF-hand-BS"/>
</dbReference>
<dbReference type="SUPFAM" id="SSF47473">
    <property type="entry name" value="EF-hand"/>
    <property type="match status" value="1"/>
</dbReference>
<proteinExistence type="predicted"/>
<gene>
    <name evidence="4" type="ORF">KFE25_004196</name>
</gene>
<feature type="domain" description="EF-hand" evidence="3">
    <location>
        <begin position="1908"/>
        <end position="1943"/>
    </location>
</feature>
<keyword evidence="5" id="KW-1185">Reference proteome</keyword>
<feature type="region of interest" description="Disordered" evidence="2">
    <location>
        <begin position="1"/>
        <end position="45"/>
    </location>
</feature>
<feature type="region of interest" description="Disordered" evidence="2">
    <location>
        <begin position="1547"/>
        <end position="1601"/>
    </location>
</feature>
<dbReference type="PROSITE" id="PS50222">
    <property type="entry name" value="EF_HAND_2"/>
    <property type="match status" value="2"/>
</dbReference>
<dbReference type="InterPro" id="IPR002048">
    <property type="entry name" value="EF_hand_dom"/>
</dbReference>
<dbReference type="InterPro" id="IPR018247">
    <property type="entry name" value="EF_Hand_1_Ca_BS"/>
</dbReference>
<dbReference type="GO" id="GO:0005509">
    <property type="term" value="F:calcium ion binding"/>
    <property type="evidence" value="ECO:0007669"/>
    <property type="project" value="InterPro"/>
</dbReference>
<dbReference type="InterPro" id="IPR011992">
    <property type="entry name" value="EF-hand-dom_pair"/>
</dbReference>
<dbReference type="Pfam" id="PF13499">
    <property type="entry name" value="EF-hand_7"/>
    <property type="match status" value="1"/>
</dbReference>
<feature type="region of interest" description="Disordered" evidence="2">
    <location>
        <begin position="114"/>
        <end position="133"/>
    </location>
</feature>
<reference evidence="4" key="1">
    <citation type="submission" date="2021-05" db="EMBL/GenBank/DDBJ databases">
        <title>The genome of the haptophyte Pavlova lutheri (Diacronema luteri, Pavlovales) - a model for lipid biosynthesis in eukaryotic algae.</title>
        <authorList>
            <person name="Hulatt C.J."/>
            <person name="Posewitz M.C."/>
        </authorList>
    </citation>
    <scope>NUCLEOTIDE SEQUENCE</scope>
    <source>
        <strain evidence="4">NIVA-4/92</strain>
    </source>
</reference>
<sequence length="2046" mass="207853">MPPTVDDTAAAAKVQAHARGARARKEARGRQQDSASTKIQRALRGKAGRKQAAAAAEAVGKAVVRPQAVVEMNALRRLRHEREMWRRTVPEHVIDRAAHVVALKWAPFPMPARTPAHAPRADGDGGDGAPAAEPTDELPVYMVLVQHGGFGPFVPLSAAHLDGAPADAHGAALVRGGTSCRVVRLVASQRLRLVLRLRLPLPPREAEMAAAAEAVAGGGEYGAQLYHTAPSALITTPPAASLAVLAQSVDATAQQLRALADGADGAALGLASARLEALEELFSQAHAAIDAAAAGDVDADGDGDGGGHWRRSTERVPTVRTALLALALEPRDDESDMTLGAAALLHAWRAPDGVVCALALEPTDGVPVVRLTERARARTATAAGVPALLELGDADQEAARAWLGAALGNEHVAASARFLHDARAESVRAECPAQLVGEGAPGAPPGCVRLVHLTHATAALAALPMAARPALRALPAPFPRAHAPRAPDDAPAAAPAAGAVARRGWWAWRRRAVARALHAAAADALAPARPLAAATSTVGAARAADAAAGAPPARAPPGASARGAELRVEWLGAQKLVGFDGAAPAALALRALLPRATSVALRWEGGTLAMAGAGVARFSAWAVDGLTCPPRALGACALRVGDAARVRAEFDALARARAAGGPVVRGATCMPLAFYDSAPLAEPPPAADADADAAARRARGAGGAPPPLAGARLLHGARATSGWGLGEARGRSAAGGGLGCVRYTPLFWSVRELCARHVHEMEAAVLKRLGYTEPLPLLPDLPRAFVAHALAPFCVALAARTGRTERVDLLRHYGLPAALRALSDEPGAHAHAADALDALLAPAGLNYSPAAKAAFNGAGVRHWAGYTERLACLADTLERGVPSADVAGGTGRVPPIGSPPLDADVTRAIVRALTCELPPSANGDAGASRAWPTCLVHGGEDWPAALSLDGALRLAVAFAPVAADAGAGAPRVGRSTAPLPVAAAAAAATAADGARAREPASASAPHDRAVRAHALADLAQLEVALLLEWTCLEDETDLADMLHLVDLLASRASLFVAAPGGELPPPSELVPPVRTNVARAYQLLRQLREKCVEPCLRAAGDGAGDAAQLLVPLAAACARLLAHGGRALPTSRNRAACAYAAMRYVDALLDPLRARAAERVAAGASHVPRAPPPPDDAQLVEAWRAHAEEELAAASAAPVELLTGRPLPVEALAFRLVRTADAAHRSAAEAAADDAADTARGDASRAAAVQCLGALAPGRAPAGEPYSNAAATPVRALAVGPPALVARERGLCARLALELIGSQAADNTDGTGDSDAQQLLPLTIEPRALAHALGAAPSDGSRDGSALLDALLDAEHGGARAGSRAAAALGALRAARRVALLLPELHVASHLATARGVRDAPARLWRLLAHGDGAPLAFGTATSDWAVDASAAAAHSGAHDGGGGGDGVVVWHVATPTVAAQWAALETLLAPTALEAASAARLLARVGAGRRSLATAELAVHGVRAAVAERSAWDAEGHVLGLGLLHALRDAPFGAARLARADGDELIDGGDEDGPLVVGPSRTPRAPSPRGPARATRASIGAARAPAAGGGTAADAARRGAQPSLPAHERCARLLGNVAYTLCLRDSLELPAAELEHFVDAAASDGGKLGAAETVSQLVLTSGQRLLRPAAAFGRTARRDGQAWLALPDGEVRALLCAMHLAAQLREEVSAMPSATSLAATRTYARSIAPTVAKPQFAPVLRLLGGLLPDGLLGKLGATLIAATRDTSTAAAAAAAAAAVLLAAGDGRGGAANAPPPSPPSDGEARVAVWQLLVPHACRPHKAAYSINAAIAGADHELRMAVAREMVAGKVGVGAAVASSRRSSAVLSAADGVSALLHDGDSTLPPPTGGLAQLGEAELQALLDEGIEREDAAFEIFTHFDTNGDGSIDASELGAVLRRMAIVEGSMPQHALDEFVATQLALADVDSSGRLSFEEFVHYYNTVCDLPALAAEQRKRAQTDVARRVATDAVGAQGGRGGGGSHPGGATARTGRGTPGAMSAMDDHHT</sequence>
<dbReference type="EMBL" id="JAGTXO010000046">
    <property type="protein sequence ID" value="KAG8458862.1"/>
    <property type="molecule type" value="Genomic_DNA"/>
</dbReference>
<evidence type="ECO:0000259" key="3">
    <source>
        <dbReference type="PROSITE" id="PS50222"/>
    </source>
</evidence>
<feature type="domain" description="EF-hand" evidence="3">
    <location>
        <begin position="1951"/>
        <end position="1986"/>
    </location>
</feature>
<feature type="compositionally biased region" description="Low complexity" evidence="2">
    <location>
        <begin position="1571"/>
        <end position="1601"/>
    </location>
</feature>
<evidence type="ECO:0000313" key="5">
    <source>
        <dbReference type="Proteomes" id="UP000751190"/>
    </source>
</evidence>
<dbReference type="OrthoDB" id="26525at2759"/>
<accession>A0A8J5X975</accession>
<dbReference type="CDD" id="cd00051">
    <property type="entry name" value="EFh"/>
    <property type="match status" value="1"/>
</dbReference>
<feature type="compositionally biased region" description="Low complexity" evidence="2">
    <location>
        <begin position="2024"/>
        <end position="2037"/>
    </location>
</feature>
<organism evidence="4 5">
    <name type="scientific">Diacronema lutheri</name>
    <name type="common">Unicellular marine alga</name>
    <name type="synonym">Monochrysis lutheri</name>
    <dbReference type="NCBI Taxonomy" id="2081491"/>
    <lineage>
        <taxon>Eukaryota</taxon>
        <taxon>Haptista</taxon>
        <taxon>Haptophyta</taxon>
        <taxon>Pavlovophyceae</taxon>
        <taxon>Pavlovales</taxon>
        <taxon>Pavlovaceae</taxon>
        <taxon>Diacronema</taxon>
    </lineage>
</organism>
<dbReference type="Proteomes" id="UP000751190">
    <property type="component" value="Unassembled WGS sequence"/>
</dbReference>
<evidence type="ECO:0000313" key="4">
    <source>
        <dbReference type="EMBL" id="KAG8458862.1"/>
    </source>
</evidence>
<feature type="region of interest" description="Disordered" evidence="2">
    <location>
        <begin position="2008"/>
        <end position="2046"/>
    </location>
</feature>
<name>A0A8J5X975_DIALT</name>
<keyword evidence="1" id="KW-0106">Calcium</keyword>
<comment type="caution">
    <text evidence="4">The sequence shown here is derived from an EMBL/GenBank/DDBJ whole genome shotgun (WGS) entry which is preliminary data.</text>
</comment>
<protein>
    <recommendedName>
        <fullName evidence="3">EF-hand domain-containing protein</fullName>
    </recommendedName>
</protein>
<dbReference type="SMART" id="SM00015">
    <property type="entry name" value="IQ"/>
    <property type="match status" value="2"/>
</dbReference>
<feature type="region of interest" description="Disordered" evidence="2">
    <location>
        <begin position="685"/>
        <end position="704"/>
    </location>
</feature>
<feature type="compositionally biased region" description="Gly residues" evidence="2">
    <location>
        <begin position="2012"/>
        <end position="2023"/>
    </location>
</feature>
<dbReference type="SMART" id="SM00054">
    <property type="entry name" value="EFh"/>
    <property type="match status" value="2"/>
</dbReference>
<dbReference type="PROSITE" id="PS50096">
    <property type="entry name" value="IQ"/>
    <property type="match status" value="2"/>
</dbReference>
<evidence type="ECO:0000256" key="2">
    <source>
        <dbReference type="SAM" id="MobiDB-lite"/>
    </source>
</evidence>
<evidence type="ECO:0000256" key="1">
    <source>
        <dbReference type="ARBA" id="ARBA00022837"/>
    </source>
</evidence>